<evidence type="ECO:0000256" key="1">
    <source>
        <dbReference type="ARBA" id="ARBA00004202"/>
    </source>
</evidence>
<dbReference type="InterPro" id="IPR050086">
    <property type="entry name" value="MetN_ABC_transporter-like"/>
</dbReference>
<dbReference type="PANTHER" id="PTHR43166">
    <property type="entry name" value="AMINO ACID IMPORT ATP-BINDING PROTEIN"/>
    <property type="match status" value="1"/>
</dbReference>
<keyword evidence="6" id="KW-0547">Nucleotide-binding</keyword>
<dbReference type="Proteomes" id="UP000036338">
    <property type="component" value="Unassembled WGS sequence"/>
</dbReference>
<evidence type="ECO:0000256" key="2">
    <source>
        <dbReference type="ARBA" id="ARBA00005417"/>
    </source>
</evidence>
<dbReference type="GO" id="GO:0015424">
    <property type="term" value="F:ABC-type amino acid transporter activity"/>
    <property type="evidence" value="ECO:0007669"/>
    <property type="project" value="InterPro"/>
</dbReference>
<dbReference type="Gene3D" id="3.40.50.300">
    <property type="entry name" value="P-loop containing nucleotide triphosphate hydrolases"/>
    <property type="match status" value="1"/>
</dbReference>
<dbReference type="InterPro" id="IPR003439">
    <property type="entry name" value="ABC_transporter-like_ATP-bd"/>
</dbReference>
<accession>A0A0J5WRX7</accession>
<dbReference type="PANTHER" id="PTHR43166:SF9">
    <property type="entry name" value="GLUTAMATE_ASPARTATE IMPORT ATP-BINDING PROTEIN GLTL"/>
    <property type="match status" value="1"/>
</dbReference>
<name>A0A0J5WRX7_BURCE</name>
<keyword evidence="4" id="KW-1003">Cell membrane</keyword>
<keyword evidence="7 11" id="KW-0067">ATP-binding</keyword>
<keyword evidence="8" id="KW-0029">Amino-acid transport</keyword>
<evidence type="ECO:0000256" key="7">
    <source>
        <dbReference type="ARBA" id="ARBA00022840"/>
    </source>
</evidence>
<dbReference type="InterPro" id="IPR003593">
    <property type="entry name" value="AAA+_ATPase"/>
</dbReference>
<comment type="similarity">
    <text evidence="2">Belongs to the ABC transporter superfamily.</text>
</comment>
<protein>
    <submittedName>
        <fullName evidence="11">Arginine ABC transporter ATP-binding protein</fullName>
    </submittedName>
</protein>
<reference evidence="11 12" key="1">
    <citation type="submission" date="2015-05" db="EMBL/GenBank/DDBJ databases">
        <title>Draft genome of Burkholderia cepacia LK29.</title>
        <authorList>
            <person name="Chan X.Y."/>
        </authorList>
    </citation>
    <scope>NUCLEOTIDE SEQUENCE [LARGE SCALE GENOMIC DNA]</scope>
    <source>
        <strain evidence="11 12">LK29</strain>
    </source>
</reference>
<evidence type="ECO:0000256" key="6">
    <source>
        <dbReference type="ARBA" id="ARBA00022741"/>
    </source>
</evidence>
<keyword evidence="5" id="KW-0997">Cell inner membrane</keyword>
<evidence type="ECO:0000256" key="5">
    <source>
        <dbReference type="ARBA" id="ARBA00022519"/>
    </source>
</evidence>
<evidence type="ECO:0000256" key="9">
    <source>
        <dbReference type="ARBA" id="ARBA00023136"/>
    </source>
</evidence>
<comment type="subcellular location">
    <subcellularLocation>
        <location evidence="1">Cell membrane</location>
        <topology evidence="1">Peripheral membrane protein</topology>
    </subcellularLocation>
</comment>
<dbReference type="InterPro" id="IPR017871">
    <property type="entry name" value="ABC_transporter-like_CS"/>
</dbReference>
<dbReference type="PIRSF" id="PIRSF039085">
    <property type="entry name" value="ABC_ATPase_HisP"/>
    <property type="match status" value="1"/>
</dbReference>
<keyword evidence="9" id="KW-0472">Membrane</keyword>
<dbReference type="GO" id="GO:0016887">
    <property type="term" value="F:ATP hydrolysis activity"/>
    <property type="evidence" value="ECO:0007669"/>
    <property type="project" value="InterPro"/>
</dbReference>
<evidence type="ECO:0000259" key="10">
    <source>
        <dbReference type="PROSITE" id="PS50893"/>
    </source>
</evidence>
<organism evidence="11 12">
    <name type="scientific">Burkholderia cepacia</name>
    <name type="common">Pseudomonas cepacia</name>
    <dbReference type="NCBI Taxonomy" id="292"/>
    <lineage>
        <taxon>Bacteria</taxon>
        <taxon>Pseudomonadati</taxon>
        <taxon>Pseudomonadota</taxon>
        <taxon>Betaproteobacteria</taxon>
        <taxon>Burkholderiales</taxon>
        <taxon>Burkholderiaceae</taxon>
        <taxon>Burkholderia</taxon>
        <taxon>Burkholderia cepacia complex</taxon>
    </lineage>
</organism>
<dbReference type="Pfam" id="PF00005">
    <property type="entry name" value="ABC_tran"/>
    <property type="match status" value="1"/>
</dbReference>
<feature type="domain" description="ABC transporter" evidence="10">
    <location>
        <begin position="8"/>
        <end position="251"/>
    </location>
</feature>
<dbReference type="AlphaFoldDB" id="A0A0J5WRX7"/>
<dbReference type="CDD" id="cd03262">
    <property type="entry name" value="ABC_HisP_GlnQ"/>
    <property type="match status" value="1"/>
</dbReference>
<dbReference type="InterPro" id="IPR030679">
    <property type="entry name" value="ABC_ATPase_HisP-typ"/>
</dbReference>
<evidence type="ECO:0000256" key="3">
    <source>
        <dbReference type="ARBA" id="ARBA00022448"/>
    </source>
</evidence>
<dbReference type="SUPFAM" id="SSF52540">
    <property type="entry name" value="P-loop containing nucleoside triphosphate hydrolases"/>
    <property type="match status" value="1"/>
</dbReference>
<comment type="caution">
    <text evidence="11">The sequence shown here is derived from an EMBL/GenBank/DDBJ whole genome shotgun (WGS) entry which is preliminary data.</text>
</comment>
<keyword evidence="3" id="KW-0813">Transport</keyword>
<evidence type="ECO:0000313" key="12">
    <source>
        <dbReference type="Proteomes" id="UP000036338"/>
    </source>
</evidence>
<dbReference type="InterPro" id="IPR027417">
    <property type="entry name" value="P-loop_NTPase"/>
</dbReference>
<dbReference type="PROSITE" id="PS00211">
    <property type="entry name" value="ABC_TRANSPORTER_1"/>
    <property type="match status" value="1"/>
</dbReference>
<evidence type="ECO:0000256" key="8">
    <source>
        <dbReference type="ARBA" id="ARBA00022970"/>
    </source>
</evidence>
<evidence type="ECO:0000256" key="4">
    <source>
        <dbReference type="ARBA" id="ARBA00022475"/>
    </source>
</evidence>
<proteinExistence type="inferred from homology"/>
<dbReference type="SMART" id="SM00382">
    <property type="entry name" value="AAA"/>
    <property type="match status" value="1"/>
</dbReference>
<evidence type="ECO:0000313" key="11">
    <source>
        <dbReference type="EMBL" id="KML52496.1"/>
    </source>
</evidence>
<gene>
    <name evidence="11" type="ORF">VL15_24510</name>
</gene>
<dbReference type="GO" id="GO:0005886">
    <property type="term" value="C:plasma membrane"/>
    <property type="evidence" value="ECO:0007669"/>
    <property type="project" value="UniProtKB-SubCell"/>
</dbReference>
<sequence length="256" mass="27865">MNTHMNTIVVQGLTKSFGANAVLRGVDFCVARGEVVVLMGPSGSGKTTLLRSLNFLELPDAGKVSVCGIEIERTGGAALSRDEQKRVKAIRQRTAMVFQSFNLFPHRTALENVIEGLVSVKGVRKSEAVERGLHLLDRVGLAHKAGEYPARLSGGQKQRVAIARGLAMDPEVILFDEPTSALDPALREDVLAVMRELAGNGMTMLVVTHEVRFAQDVADRVVFMENGVVVEDTTPDAFFTASTHPRVRQFLNLIET</sequence>
<dbReference type="PROSITE" id="PS50893">
    <property type="entry name" value="ABC_TRANSPORTER_2"/>
    <property type="match status" value="1"/>
</dbReference>
<dbReference type="PATRIC" id="fig|292.27.peg.5263"/>
<dbReference type="GO" id="GO:0005524">
    <property type="term" value="F:ATP binding"/>
    <property type="evidence" value="ECO:0007669"/>
    <property type="project" value="UniProtKB-KW"/>
</dbReference>
<dbReference type="EMBL" id="LDWR01000043">
    <property type="protein sequence ID" value="KML52496.1"/>
    <property type="molecule type" value="Genomic_DNA"/>
</dbReference>